<keyword evidence="8 10" id="KW-1133">Transmembrane helix</keyword>
<dbReference type="SMART" id="SM00382">
    <property type="entry name" value="AAA"/>
    <property type="match status" value="2"/>
</dbReference>
<evidence type="ECO:0000256" key="1">
    <source>
        <dbReference type="ARBA" id="ARBA00004651"/>
    </source>
</evidence>
<keyword evidence="5 10" id="KW-0812">Transmembrane</keyword>
<evidence type="ECO:0000259" key="11">
    <source>
        <dbReference type="PROSITE" id="PS50893"/>
    </source>
</evidence>
<feature type="transmembrane region" description="Helical" evidence="10">
    <location>
        <begin position="496"/>
        <end position="519"/>
    </location>
</feature>
<dbReference type="InterPro" id="IPR044726">
    <property type="entry name" value="ABCC_6TM_D2"/>
</dbReference>
<feature type="transmembrane region" description="Helical" evidence="10">
    <location>
        <begin position="1034"/>
        <end position="1055"/>
    </location>
</feature>
<feature type="transmembrane region" description="Helical" evidence="10">
    <location>
        <begin position="160"/>
        <end position="179"/>
    </location>
</feature>
<dbReference type="CDD" id="cd18580">
    <property type="entry name" value="ABC_6TM_ABCC_D2"/>
    <property type="match status" value="1"/>
</dbReference>
<gene>
    <name evidence="13" type="ORF">PENSOL_c002G09712</name>
</gene>
<dbReference type="SUPFAM" id="SSF90123">
    <property type="entry name" value="ABC transporter transmembrane region"/>
    <property type="match status" value="2"/>
</dbReference>
<dbReference type="GO" id="GO:0005524">
    <property type="term" value="F:ATP binding"/>
    <property type="evidence" value="ECO:0007669"/>
    <property type="project" value="UniProtKB-KW"/>
</dbReference>
<dbReference type="InterPro" id="IPR011527">
    <property type="entry name" value="ABC1_TM_dom"/>
</dbReference>
<dbReference type="PANTHER" id="PTHR24223:SF399">
    <property type="entry name" value="ABC TRANSPORTER ATNG"/>
    <property type="match status" value="1"/>
</dbReference>
<feature type="transmembrane region" description="Helical" evidence="10">
    <location>
        <begin position="133"/>
        <end position="154"/>
    </location>
</feature>
<evidence type="ECO:0008006" key="15">
    <source>
        <dbReference type="Google" id="ProtNLM"/>
    </source>
</evidence>
<feature type="domain" description="ABC transporter" evidence="11">
    <location>
        <begin position="1223"/>
        <end position="1459"/>
    </location>
</feature>
<feature type="transmembrane region" description="Helical" evidence="10">
    <location>
        <begin position="310"/>
        <end position="328"/>
    </location>
</feature>
<evidence type="ECO:0000313" key="14">
    <source>
        <dbReference type="Proteomes" id="UP000191612"/>
    </source>
</evidence>
<evidence type="ECO:0000256" key="6">
    <source>
        <dbReference type="ARBA" id="ARBA00022741"/>
    </source>
</evidence>
<dbReference type="GO" id="GO:0005886">
    <property type="term" value="C:plasma membrane"/>
    <property type="evidence" value="ECO:0007669"/>
    <property type="project" value="UniProtKB-SubCell"/>
</dbReference>
<comment type="caution">
    <text evidence="13">The sequence shown here is derived from an EMBL/GenBank/DDBJ whole genome shotgun (WGS) entry which is preliminary data.</text>
</comment>
<dbReference type="FunFam" id="1.20.1560.10:FF:000066">
    <property type="entry name" value="ABC multidrug transporter (Eurofung)"/>
    <property type="match status" value="1"/>
</dbReference>
<evidence type="ECO:0000256" key="4">
    <source>
        <dbReference type="ARBA" id="ARBA00022475"/>
    </source>
</evidence>
<feature type="transmembrane region" description="Helical" evidence="10">
    <location>
        <begin position="1115"/>
        <end position="1143"/>
    </location>
</feature>
<dbReference type="Pfam" id="PF00664">
    <property type="entry name" value="ABC_membrane"/>
    <property type="match status" value="2"/>
</dbReference>
<evidence type="ECO:0000256" key="2">
    <source>
        <dbReference type="ARBA" id="ARBA00009726"/>
    </source>
</evidence>
<dbReference type="PANTHER" id="PTHR24223">
    <property type="entry name" value="ATP-BINDING CASSETTE SUB-FAMILY C"/>
    <property type="match status" value="1"/>
</dbReference>
<dbReference type="PROSITE" id="PS00211">
    <property type="entry name" value="ABC_TRANSPORTER_1"/>
    <property type="match status" value="2"/>
</dbReference>
<dbReference type="FunFam" id="1.20.1560.10:FF:000055">
    <property type="entry name" value="ABC multidrug transporter (Eurofung)"/>
    <property type="match status" value="1"/>
</dbReference>
<feature type="domain" description="ABC transmembrane type-1" evidence="12">
    <location>
        <begin position="280"/>
        <end position="557"/>
    </location>
</feature>
<dbReference type="InterPro" id="IPR017871">
    <property type="entry name" value="ABC_transporter-like_CS"/>
</dbReference>
<feature type="transmembrane region" description="Helical" evidence="10">
    <location>
        <begin position="898"/>
        <end position="921"/>
    </location>
</feature>
<dbReference type="CDD" id="cd03250">
    <property type="entry name" value="ABCC_MRP_domain1"/>
    <property type="match status" value="1"/>
</dbReference>
<feature type="transmembrane region" description="Helical" evidence="10">
    <location>
        <begin position="276"/>
        <end position="298"/>
    </location>
</feature>
<feature type="transmembrane region" description="Helical" evidence="10">
    <location>
        <begin position="408"/>
        <end position="433"/>
    </location>
</feature>
<dbReference type="InterPro" id="IPR050173">
    <property type="entry name" value="ABC_transporter_C-like"/>
</dbReference>
<comment type="similarity">
    <text evidence="2">Belongs to the ABC transporter superfamily. ABCC family. Conjugate transporter (TC 3.A.1.208) subfamily.</text>
</comment>
<feature type="transmembrane region" description="Helical" evidence="10">
    <location>
        <begin position="68"/>
        <end position="93"/>
    </location>
</feature>
<organism evidence="13 14">
    <name type="scientific">Penicillium solitum</name>
    <dbReference type="NCBI Taxonomy" id="60172"/>
    <lineage>
        <taxon>Eukaryota</taxon>
        <taxon>Fungi</taxon>
        <taxon>Dikarya</taxon>
        <taxon>Ascomycota</taxon>
        <taxon>Pezizomycotina</taxon>
        <taxon>Eurotiomycetes</taxon>
        <taxon>Eurotiomycetidae</taxon>
        <taxon>Eurotiales</taxon>
        <taxon>Aspergillaceae</taxon>
        <taxon>Penicillium</taxon>
    </lineage>
</organism>
<dbReference type="Gene3D" id="3.40.50.300">
    <property type="entry name" value="P-loop containing nucleotide triphosphate hydrolases"/>
    <property type="match status" value="2"/>
</dbReference>
<feature type="transmembrane region" description="Helical" evidence="10">
    <location>
        <begin position="99"/>
        <end position="121"/>
    </location>
</feature>
<keyword evidence="4" id="KW-1003">Cell membrane</keyword>
<accession>A0A1V6RKS3</accession>
<dbReference type="Pfam" id="PF24357">
    <property type="entry name" value="TMD0_ABC"/>
    <property type="match status" value="1"/>
</dbReference>
<dbReference type="GO" id="GO:0140359">
    <property type="term" value="F:ABC-type transporter activity"/>
    <property type="evidence" value="ECO:0007669"/>
    <property type="project" value="InterPro"/>
</dbReference>
<evidence type="ECO:0000256" key="7">
    <source>
        <dbReference type="ARBA" id="ARBA00022840"/>
    </source>
</evidence>
<dbReference type="InterPro" id="IPR036640">
    <property type="entry name" value="ABC1_TM_sf"/>
</dbReference>
<evidence type="ECO:0000256" key="5">
    <source>
        <dbReference type="ARBA" id="ARBA00022692"/>
    </source>
</evidence>
<evidence type="ECO:0000313" key="13">
    <source>
        <dbReference type="EMBL" id="OQE02431.1"/>
    </source>
</evidence>
<keyword evidence="14" id="KW-1185">Reference proteome</keyword>
<evidence type="ECO:0000256" key="3">
    <source>
        <dbReference type="ARBA" id="ARBA00022448"/>
    </source>
</evidence>
<evidence type="ECO:0000256" key="8">
    <source>
        <dbReference type="ARBA" id="ARBA00022989"/>
    </source>
</evidence>
<dbReference type="InterPro" id="IPR056227">
    <property type="entry name" value="TMD0_ABC"/>
</dbReference>
<keyword evidence="7" id="KW-0067">ATP-binding</keyword>
<name>A0A1V6RKS3_9EURO</name>
<dbReference type="FunFam" id="3.40.50.300:FF:000838">
    <property type="entry name" value="ABC multidrug transporter (Eurofung)"/>
    <property type="match status" value="1"/>
</dbReference>
<protein>
    <recommendedName>
        <fullName evidence="15">ABC transporter</fullName>
    </recommendedName>
</protein>
<dbReference type="Pfam" id="PF00005">
    <property type="entry name" value="ABC_tran"/>
    <property type="match status" value="2"/>
</dbReference>
<dbReference type="InterPro" id="IPR003593">
    <property type="entry name" value="AAA+_ATPase"/>
</dbReference>
<dbReference type="InterPro" id="IPR003439">
    <property type="entry name" value="ABC_transporter-like_ATP-bd"/>
</dbReference>
<feature type="domain" description="ABC transmembrane type-1" evidence="12">
    <location>
        <begin position="903"/>
        <end position="1182"/>
    </location>
</feature>
<sequence length="1462" mass="159037">MASTPATGACGDSQFGPIVSTTDCRGGFDFTVAFESGILNILPAACFLLPATFRLFQLYRQSPKVLSSTFRLVTLAVSVTFTAIQVALLAIVATQHPDGGHILLASAVLDLVSALAFIILVDLEHFRSIRPSFLASAYLFVTLLLDLARVRTAWLLPDNQAYSACLTMSLAVKLLLLILTNTEKRKWLVHTEKGHSIESVSGPFSRGLFTWLNGLLWKGHSVLLTREGLPTVHNKLLSSELSTRFADSWARCTQSGQNALLLAVVKCLRWEIATIAIPRLCVVGFSIAQPFLIGKVVTVLQQTSPLSQDMGYGLIGATAIVFSGIAVSRASYEHLGYRATTMLRGGLVALVFQHMMDLPLGSTDESSAMALLGSDIEMLAEYFYSVVCETWANVLQLALATWLLQTQVGAVCIAPILVAIIFTAASFTMGNAISARQENWLRATEKRINFTTSILGSIRNVKVLGLTEVMSSMIEELRFQELEISKKFRQLSSIRVCMINTPIIIGQLVTLAAYAILALLQGSGGLPVNKAITSLSLISLMITPLSYLLMAIPDTYASIGCLNRIQDFLMNPSRLDKRRLPQVVSTQSISTSNISTIGLSPFPESAGIPTEVVLSLQNVRFGWKSPSPPETPGITLSLESSPTGTVIILVGPVGCGKSTFLKGLAGETPVLEGELFIKYPDLAFCDETPWLSNGSVQENIVGEDPSAFDSDWYRTVISACALDVDIKRMVAGDNTSVGSKGSKLSGGQRQRIAIARAVYARKRIACFDDVLSGLDNATAQHVFNNIFGPAGLLRRLGCTVFLATHAIHYLPQADLVLVLGENGRVVKQGSYTEIRDNADDLTQMHGIQLRQTDEADRIDELANPSNETADPISAPATKANRQTTDLAVYKYYFSALGWVRISALLLFLITEAGMSGFRYVWIELWSSSGDNATASRLGYWLGLYGAFSVIQGLSLTLAVFWTWVVIVPAASRNLHSTVLHACMGAPLSLLSNIDTGVLVTRFSQDMRLVDMILPRGFISTGFQFFGAISQGATAIASLPYLAAVLPLLLGVLFLIQRFYLKTSRQLRLLEIELKSPLYTHFIESLAGVTTIRAFSWTHAATSRMISMLDTAQRPYYLLLCIQRWLSLVLSLIVAAITVLLVGVSFGLRTRVDSGLLGIALVMMMDLGLVLSELIQNWTLLETSLGAIARIKEFSEETPNEDSNTTVQTHNELSEWPTQGEIAFEGASISWNSSETKPLLNSINLRIGAGKKFGLCGRTGSGKSTLALSLLRLNEINSGQIIIDGQDISLMSRSSIRQRISCLSQEPFLFPGTIRQNADPLNVVSSTQMIDALQSVGVWDSLAASLGGTDEGILDSILDDSILSQGQKQLFCLARALLKRSKILILDEPTSSLDPETDAKVQKVIRESFRDCTVIMVAHRIHSLLDFDQVAVLVSGQLIEMGHPQELLNKAGGEFAKLLDLES</sequence>
<dbReference type="Gene3D" id="1.20.1560.10">
    <property type="entry name" value="ABC transporter type 1, transmembrane domain"/>
    <property type="match status" value="2"/>
</dbReference>
<dbReference type="GO" id="GO:0016887">
    <property type="term" value="F:ATP hydrolysis activity"/>
    <property type="evidence" value="ECO:0007669"/>
    <property type="project" value="InterPro"/>
</dbReference>
<dbReference type="EMBL" id="MDYO01000002">
    <property type="protein sequence ID" value="OQE02431.1"/>
    <property type="molecule type" value="Genomic_DNA"/>
</dbReference>
<dbReference type="CDD" id="cd03244">
    <property type="entry name" value="ABCC_MRP_domain2"/>
    <property type="match status" value="1"/>
</dbReference>
<dbReference type="PROSITE" id="PS50929">
    <property type="entry name" value="ABC_TM1F"/>
    <property type="match status" value="2"/>
</dbReference>
<evidence type="ECO:0000259" key="12">
    <source>
        <dbReference type="PROSITE" id="PS50929"/>
    </source>
</evidence>
<dbReference type="STRING" id="60172.A0A1V6RKS3"/>
<dbReference type="SUPFAM" id="SSF52540">
    <property type="entry name" value="P-loop containing nucleoside triphosphate hydrolases"/>
    <property type="match status" value="2"/>
</dbReference>
<feature type="transmembrane region" description="Helical" evidence="10">
    <location>
        <begin position="941"/>
        <end position="966"/>
    </location>
</feature>
<evidence type="ECO:0000256" key="9">
    <source>
        <dbReference type="ARBA" id="ARBA00023136"/>
    </source>
</evidence>
<reference evidence="14" key="1">
    <citation type="journal article" date="2017" name="Nat. Microbiol.">
        <title>Global analysis of biosynthetic gene clusters reveals vast potential of secondary metabolite production in Penicillium species.</title>
        <authorList>
            <person name="Nielsen J.C."/>
            <person name="Grijseels S."/>
            <person name="Prigent S."/>
            <person name="Ji B."/>
            <person name="Dainat J."/>
            <person name="Nielsen K.F."/>
            <person name="Frisvad J.C."/>
            <person name="Workman M."/>
            <person name="Nielsen J."/>
        </authorList>
    </citation>
    <scope>NUCLEOTIDE SEQUENCE [LARGE SCALE GENOMIC DNA]</scope>
    <source>
        <strain evidence="14">IBT 29525</strain>
    </source>
</reference>
<evidence type="ECO:0000256" key="10">
    <source>
        <dbReference type="SAM" id="Phobius"/>
    </source>
</evidence>
<keyword evidence="9 10" id="KW-0472">Membrane</keyword>
<feature type="transmembrane region" description="Helical" evidence="10">
    <location>
        <begin position="531"/>
        <end position="550"/>
    </location>
</feature>
<dbReference type="PROSITE" id="PS50893">
    <property type="entry name" value="ABC_TRANSPORTER_2"/>
    <property type="match status" value="2"/>
</dbReference>
<keyword evidence="3" id="KW-0813">Transport</keyword>
<feature type="transmembrane region" description="Helical" evidence="10">
    <location>
        <begin position="37"/>
        <end position="56"/>
    </location>
</feature>
<feature type="domain" description="ABC transporter" evidence="11">
    <location>
        <begin position="614"/>
        <end position="847"/>
    </location>
</feature>
<dbReference type="InterPro" id="IPR027417">
    <property type="entry name" value="P-loop_NTPase"/>
</dbReference>
<proteinExistence type="inferred from homology"/>
<keyword evidence="6" id="KW-0547">Nucleotide-binding</keyword>
<dbReference type="Proteomes" id="UP000191612">
    <property type="component" value="Unassembled WGS sequence"/>
</dbReference>
<comment type="subcellular location">
    <subcellularLocation>
        <location evidence="1">Cell membrane</location>
        <topology evidence="1">Multi-pass membrane protein</topology>
    </subcellularLocation>
</comment>